<evidence type="ECO:0000313" key="2">
    <source>
        <dbReference type="EMBL" id="KAJ1207005.1"/>
    </source>
</evidence>
<proteinExistence type="predicted"/>
<sequence>MHTNPEEEGFCGAPEEERRDAMEVARDIGAEVRGPLEAAGSGRTAESGKESEDAEGAQETEFPAEDEKTPKDAEITRQADECGMLYIEKDPEGCDVIPSHVKQFVTLHDLI</sequence>
<dbReference type="EMBL" id="JANPWB010000002">
    <property type="protein sequence ID" value="KAJ1207005.1"/>
    <property type="molecule type" value="Genomic_DNA"/>
</dbReference>
<comment type="caution">
    <text evidence="2">The sequence shown here is derived from an EMBL/GenBank/DDBJ whole genome shotgun (WGS) entry which is preliminary data.</text>
</comment>
<gene>
    <name evidence="2" type="ORF">NDU88_002398</name>
</gene>
<feature type="region of interest" description="Disordered" evidence="1">
    <location>
        <begin position="30"/>
        <end position="74"/>
    </location>
</feature>
<evidence type="ECO:0000256" key="1">
    <source>
        <dbReference type="SAM" id="MobiDB-lite"/>
    </source>
</evidence>
<feature type="compositionally biased region" description="Basic and acidic residues" evidence="1">
    <location>
        <begin position="65"/>
        <end position="74"/>
    </location>
</feature>
<organism evidence="2 3">
    <name type="scientific">Pleurodeles waltl</name>
    <name type="common">Iberian ribbed newt</name>
    <dbReference type="NCBI Taxonomy" id="8319"/>
    <lineage>
        <taxon>Eukaryota</taxon>
        <taxon>Metazoa</taxon>
        <taxon>Chordata</taxon>
        <taxon>Craniata</taxon>
        <taxon>Vertebrata</taxon>
        <taxon>Euteleostomi</taxon>
        <taxon>Amphibia</taxon>
        <taxon>Batrachia</taxon>
        <taxon>Caudata</taxon>
        <taxon>Salamandroidea</taxon>
        <taxon>Salamandridae</taxon>
        <taxon>Pleurodelinae</taxon>
        <taxon>Pleurodeles</taxon>
    </lineage>
</organism>
<dbReference type="AlphaFoldDB" id="A0AAV7VZ87"/>
<dbReference type="Proteomes" id="UP001066276">
    <property type="component" value="Chromosome 1_2"/>
</dbReference>
<protein>
    <submittedName>
        <fullName evidence="2">Uncharacterized protein</fullName>
    </submittedName>
</protein>
<keyword evidence="3" id="KW-1185">Reference proteome</keyword>
<reference evidence="2" key="1">
    <citation type="journal article" date="2022" name="bioRxiv">
        <title>Sequencing and chromosome-scale assembly of the giantPleurodeles waltlgenome.</title>
        <authorList>
            <person name="Brown T."/>
            <person name="Elewa A."/>
            <person name="Iarovenko S."/>
            <person name="Subramanian E."/>
            <person name="Araus A.J."/>
            <person name="Petzold A."/>
            <person name="Susuki M."/>
            <person name="Suzuki K.-i.T."/>
            <person name="Hayashi T."/>
            <person name="Toyoda A."/>
            <person name="Oliveira C."/>
            <person name="Osipova E."/>
            <person name="Leigh N.D."/>
            <person name="Simon A."/>
            <person name="Yun M.H."/>
        </authorList>
    </citation>
    <scope>NUCLEOTIDE SEQUENCE</scope>
    <source>
        <strain evidence="2">20211129_DDA</strain>
        <tissue evidence="2">Liver</tissue>
    </source>
</reference>
<evidence type="ECO:0000313" key="3">
    <source>
        <dbReference type="Proteomes" id="UP001066276"/>
    </source>
</evidence>
<feature type="compositionally biased region" description="Acidic residues" evidence="1">
    <location>
        <begin position="52"/>
        <end position="64"/>
    </location>
</feature>
<name>A0AAV7VZ87_PLEWA</name>
<accession>A0AAV7VZ87</accession>